<evidence type="ECO:0000313" key="1">
    <source>
        <dbReference type="EMBL" id="GGT36361.1"/>
    </source>
</evidence>
<protein>
    <submittedName>
        <fullName evidence="1">Uncharacterized protein</fullName>
    </submittedName>
</protein>
<proteinExistence type="predicted"/>
<evidence type="ECO:0000313" key="2">
    <source>
        <dbReference type="Proteomes" id="UP000619486"/>
    </source>
</evidence>
<dbReference type="EMBL" id="BMQQ01000011">
    <property type="protein sequence ID" value="GGT36361.1"/>
    <property type="molecule type" value="Genomic_DNA"/>
</dbReference>
<reference evidence="1" key="2">
    <citation type="submission" date="2020-09" db="EMBL/GenBank/DDBJ databases">
        <authorList>
            <person name="Sun Q."/>
            <person name="Ohkuma M."/>
        </authorList>
    </citation>
    <scope>NUCLEOTIDE SEQUENCE</scope>
    <source>
        <strain evidence="1">JCM 3172</strain>
    </source>
</reference>
<comment type="caution">
    <text evidence="1">The sequence shown here is derived from an EMBL/GenBank/DDBJ whole genome shotgun (WGS) entry which is preliminary data.</text>
</comment>
<gene>
    <name evidence="1" type="ORF">GCM10014713_32530</name>
</gene>
<dbReference type="Proteomes" id="UP000619486">
    <property type="component" value="Unassembled WGS sequence"/>
</dbReference>
<accession>A0A918LQN4</accession>
<keyword evidence="2" id="KW-1185">Reference proteome</keyword>
<reference evidence="1" key="1">
    <citation type="journal article" date="2014" name="Int. J. Syst. Evol. Microbiol.">
        <title>Complete genome sequence of Corynebacterium casei LMG S-19264T (=DSM 44701T), isolated from a smear-ripened cheese.</title>
        <authorList>
            <consortium name="US DOE Joint Genome Institute (JGI-PGF)"/>
            <person name="Walter F."/>
            <person name="Albersmeier A."/>
            <person name="Kalinowski J."/>
            <person name="Ruckert C."/>
        </authorList>
    </citation>
    <scope>NUCLEOTIDE SEQUENCE</scope>
    <source>
        <strain evidence="1">JCM 3172</strain>
    </source>
</reference>
<sequence length="97" mass="10033">MPPLALTQRAYAWAMAGIPGILVALVPSGAQVITVTGSLEPPVVPGSTPQPVSREAPAATAVVHAINEVTVLEGRGMEERRLPVMGMHISASRVTAK</sequence>
<organism evidence="1 2">
    <name type="scientific">Streptomyces purpureus</name>
    <dbReference type="NCBI Taxonomy" id="1951"/>
    <lineage>
        <taxon>Bacteria</taxon>
        <taxon>Bacillati</taxon>
        <taxon>Actinomycetota</taxon>
        <taxon>Actinomycetes</taxon>
        <taxon>Kitasatosporales</taxon>
        <taxon>Streptomycetaceae</taxon>
        <taxon>Streptomyces</taxon>
    </lineage>
</organism>
<dbReference type="AlphaFoldDB" id="A0A918LQN4"/>
<name>A0A918LQN4_9ACTN</name>